<organism evidence="5 6">
    <name type="scientific">Shewanella benthica</name>
    <dbReference type="NCBI Taxonomy" id="43661"/>
    <lineage>
        <taxon>Bacteria</taxon>
        <taxon>Pseudomonadati</taxon>
        <taxon>Pseudomonadota</taxon>
        <taxon>Gammaproteobacteria</taxon>
        <taxon>Alteromonadales</taxon>
        <taxon>Shewanellaceae</taxon>
        <taxon>Shewanella</taxon>
    </lineage>
</organism>
<dbReference type="EMBL" id="LS483452">
    <property type="protein sequence ID" value="SQH75950.1"/>
    <property type="molecule type" value="Genomic_DNA"/>
</dbReference>
<gene>
    <name evidence="5" type="ORF">SHEWBE_1984</name>
</gene>
<comment type="similarity">
    <text evidence="1">Belongs to the ATP-dependent AMP-binding enzyme family.</text>
</comment>
<evidence type="ECO:0008006" key="7">
    <source>
        <dbReference type="Google" id="ProtNLM"/>
    </source>
</evidence>
<dbReference type="KEGG" id="sbk:SHEWBE_1984"/>
<evidence type="ECO:0000259" key="3">
    <source>
        <dbReference type="Pfam" id="PF13193"/>
    </source>
</evidence>
<protein>
    <recommendedName>
        <fullName evidence="7">Propionyl-CoA synthetase</fullName>
    </recommendedName>
</protein>
<dbReference type="PANTHER" id="PTHR43347">
    <property type="entry name" value="ACYL-COA SYNTHETASE"/>
    <property type="match status" value="1"/>
</dbReference>
<dbReference type="CDD" id="cd05967">
    <property type="entry name" value="PrpE"/>
    <property type="match status" value="1"/>
</dbReference>
<evidence type="ECO:0000259" key="4">
    <source>
        <dbReference type="Pfam" id="PF16177"/>
    </source>
</evidence>
<dbReference type="InterPro" id="IPR025110">
    <property type="entry name" value="AMP-bd_C"/>
</dbReference>
<evidence type="ECO:0000313" key="5">
    <source>
        <dbReference type="EMBL" id="SQH75950.1"/>
    </source>
</evidence>
<dbReference type="GO" id="GO:0050218">
    <property type="term" value="F:propionate-CoA ligase activity"/>
    <property type="evidence" value="ECO:0007669"/>
    <property type="project" value="TreeGrafter"/>
</dbReference>
<feature type="domain" description="AMP-dependent synthetase/ligase" evidence="2">
    <location>
        <begin position="95"/>
        <end position="468"/>
    </location>
</feature>
<accession>A0A330M4I3</accession>
<dbReference type="InterPro" id="IPR032387">
    <property type="entry name" value="ACAS_N"/>
</dbReference>
<dbReference type="InterPro" id="IPR000873">
    <property type="entry name" value="AMP-dep_synth/lig_dom"/>
</dbReference>
<dbReference type="PROSITE" id="PS00455">
    <property type="entry name" value="AMP_BINDING"/>
    <property type="match status" value="1"/>
</dbReference>
<sequence>MDMSERMPDSQVLPKQAVESQTNHELHLALHASSLAEPEAFWADAAKAVHWDKPWDKVLDDSRAPLYSWFSGAQCNTCYNAVDRHVEQGRGMQVAIQYVSPVTDTKYGITYDELLAQVSRLAGYMHANGVKKGDRVIIYMPMIPETAYAMLACARLGAIHSVVFGGFAASELAARIEDAKPKLILSASCGIEPSGVVPYKPLLDAAIAQSQHKVEQCIILNRSQYSAEMVAGRDNDWQTAVASADSIACQTVAATDPLYVLYTSGTTGQPKGVVRDNGGHSVALMWSMQHIYDIGPGDTFWAASDVGWVVGHSYIVYGPLLVGATTILFEGKPIGTPDPGIFWRTIEKYKVKSFFTAPTAIRAIKRDDPDGDFLRDVDLSCLKTLFLAGERCDPDTLLWAEARLKKPVIDHWWQTETGWPVAANLMGTAPVKVKPGSPALAVPGFRVEVLNELGEIVPAGQSGNVVIKLPLPPGALTTLWHNEARYLDSYLSMYPGYYLSGDAGYMDEDGYLYIMSRIDDIINVAGHRLSTGRFEEVLCQHEAVAEVAVIGVEDKLKGQLPLGLVVLKKGANLSDEDLHRELIALVRAEIGPVASFRLVSVIQKLPKTRSGKVLRGTMRKIADNQSYKMPATIEDPHTLDLVRNTLTRMGYADSLV</sequence>
<dbReference type="Proteomes" id="UP000250123">
    <property type="component" value="Chromosome SHEWBE"/>
</dbReference>
<dbReference type="NCBIfam" id="NF001208">
    <property type="entry name" value="PRK00174.1"/>
    <property type="match status" value="1"/>
</dbReference>
<dbReference type="AlphaFoldDB" id="A0A330M4I3"/>
<evidence type="ECO:0000259" key="2">
    <source>
        <dbReference type="Pfam" id="PF00501"/>
    </source>
</evidence>
<dbReference type="InterPro" id="IPR020845">
    <property type="entry name" value="AMP-binding_CS"/>
</dbReference>
<dbReference type="InterPro" id="IPR045851">
    <property type="entry name" value="AMP-bd_C_sf"/>
</dbReference>
<evidence type="ECO:0000313" key="6">
    <source>
        <dbReference type="Proteomes" id="UP000250123"/>
    </source>
</evidence>
<dbReference type="Pfam" id="PF13193">
    <property type="entry name" value="AMP-binding_C"/>
    <property type="match status" value="1"/>
</dbReference>
<dbReference type="Pfam" id="PF16177">
    <property type="entry name" value="ACAS_N"/>
    <property type="match status" value="1"/>
</dbReference>
<feature type="domain" description="AMP-binding enzyme C-terminal" evidence="3">
    <location>
        <begin position="535"/>
        <end position="612"/>
    </location>
</feature>
<dbReference type="Gene3D" id="3.30.300.30">
    <property type="match status" value="1"/>
</dbReference>
<dbReference type="FunFam" id="3.40.50.12780:FF:000011">
    <property type="entry name" value="Acetyl-coenzyme A synthetase 2-like, mitochondrial"/>
    <property type="match status" value="1"/>
</dbReference>
<name>A0A330M4I3_9GAMM</name>
<dbReference type="InterPro" id="IPR042099">
    <property type="entry name" value="ANL_N_sf"/>
</dbReference>
<dbReference type="Pfam" id="PF00501">
    <property type="entry name" value="AMP-binding"/>
    <property type="match status" value="1"/>
</dbReference>
<dbReference type="GO" id="GO:0070013">
    <property type="term" value="C:intracellular organelle lumen"/>
    <property type="evidence" value="ECO:0007669"/>
    <property type="project" value="UniProtKB-ARBA"/>
</dbReference>
<dbReference type="Gene3D" id="3.40.50.12780">
    <property type="entry name" value="N-terminal domain of ligase-like"/>
    <property type="match status" value="1"/>
</dbReference>
<reference evidence="6" key="1">
    <citation type="submission" date="2018-06" db="EMBL/GenBank/DDBJ databases">
        <authorList>
            <person name="Cea G.-C."/>
            <person name="William W."/>
        </authorList>
    </citation>
    <scope>NUCLEOTIDE SEQUENCE [LARGE SCALE GENOMIC DNA]</scope>
    <source>
        <strain evidence="6">DB21MT-2</strain>
    </source>
</reference>
<feature type="domain" description="Acetyl-coenzyme A synthetase N-terminal" evidence="4">
    <location>
        <begin position="29"/>
        <end position="81"/>
    </location>
</feature>
<dbReference type="SUPFAM" id="SSF56801">
    <property type="entry name" value="Acetyl-CoA synthetase-like"/>
    <property type="match status" value="1"/>
</dbReference>
<proteinExistence type="inferred from homology"/>
<evidence type="ECO:0000256" key="1">
    <source>
        <dbReference type="ARBA" id="ARBA00006432"/>
    </source>
</evidence>
<dbReference type="PANTHER" id="PTHR43347:SF3">
    <property type="entry name" value="ACYL-COA SYNTHETASE SHORT-CHAIN FAMILY MEMBER 3, MITOCHONDRIAL"/>
    <property type="match status" value="1"/>
</dbReference>